<sequence length="262" mass="28911">MASCVTLFCLQPGDRRWQPSRQGTRQGTSHTRNSLARLTTCPSTHPTRNAPPARQGEGPNTAGACRSRTQSHDPQLRPAQLRGGIEHPPPPLTCRTEQGVRPVARRHQPARASRGVQPPDHSRPRRAPSLAPDRRTLPRKGVGRRPFHRRDVPLVALIGDRYNGSVTDPFAPSPDGQLTRPPASVPTGRRRRTKESDGGMFAAFAAFWCTQMLVFQPVSQLLPEYEHVVTALTGLLAAAAAYPLAIWWLKRLPCQTHPTGRQ</sequence>
<protein>
    <submittedName>
        <fullName evidence="3">Uncharacterized protein</fullName>
    </submittedName>
</protein>
<keyword evidence="2" id="KW-1133">Transmembrane helix</keyword>
<keyword evidence="2" id="KW-0472">Membrane</keyword>
<organism evidence="3 4">
    <name type="scientific">Streptomyces canus</name>
    <dbReference type="NCBI Taxonomy" id="58343"/>
    <lineage>
        <taxon>Bacteria</taxon>
        <taxon>Bacillati</taxon>
        <taxon>Actinomycetota</taxon>
        <taxon>Actinomycetes</taxon>
        <taxon>Kitasatosporales</taxon>
        <taxon>Streptomycetaceae</taxon>
        <taxon>Streptomyces</taxon>
        <taxon>Streptomyces aurantiacus group</taxon>
    </lineage>
</organism>
<proteinExistence type="predicted"/>
<dbReference type="Proteomes" id="UP001234216">
    <property type="component" value="Unassembled WGS sequence"/>
</dbReference>
<feature type="compositionally biased region" description="Polar residues" evidence="1">
    <location>
        <begin position="19"/>
        <end position="47"/>
    </location>
</feature>
<feature type="transmembrane region" description="Helical" evidence="2">
    <location>
        <begin position="198"/>
        <end position="216"/>
    </location>
</feature>
<feature type="compositionally biased region" description="Basic residues" evidence="1">
    <location>
        <begin position="137"/>
        <end position="148"/>
    </location>
</feature>
<feature type="region of interest" description="Disordered" evidence="1">
    <location>
        <begin position="14"/>
        <end position="148"/>
    </location>
</feature>
<dbReference type="AlphaFoldDB" id="A0AAW8F5W2"/>
<name>A0AAW8F5W2_9ACTN</name>
<feature type="region of interest" description="Disordered" evidence="1">
    <location>
        <begin position="166"/>
        <end position="194"/>
    </location>
</feature>
<keyword evidence="2" id="KW-0812">Transmembrane</keyword>
<comment type="caution">
    <text evidence="3">The sequence shown here is derived from an EMBL/GenBank/DDBJ whole genome shotgun (WGS) entry which is preliminary data.</text>
</comment>
<reference evidence="3" key="1">
    <citation type="submission" date="2023-07" db="EMBL/GenBank/DDBJ databases">
        <title>Comparative genomics of wheat-associated soil bacteria to identify genetic determinants of phenazine resistance.</title>
        <authorList>
            <person name="Mouncey N."/>
        </authorList>
    </citation>
    <scope>NUCLEOTIDE SEQUENCE</scope>
    <source>
        <strain evidence="3">V4I22</strain>
    </source>
</reference>
<gene>
    <name evidence="3" type="ORF">QFZ22_000740</name>
</gene>
<evidence type="ECO:0000256" key="1">
    <source>
        <dbReference type="SAM" id="MobiDB-lite"/>
    </source>
</evidence>
<evidence type="ECO:0000256" key="2">
    <source>
        <dbReference type="SAM" id="Phobius"/>
    </source>
</evidence>
<dbReference type="EMBL" id="JAUSZV010000005">
    <property type="protein sequence ID" value="MDQ0904755.1"/>
    <property type="molecule type" value="Genomic_DNA"/>
</dbReference>
<feature type="transmembrane region" description="Helical" evidence="2">
    <location>
        <begin position="228"/>
        <end position="249"/>
    </location>
</feature>
<evidence type="ECO:0000313" key="4">
    <source>
        <dbReference type="Proteomes" id="UP001234216"/>
    </source>
</evidence>
<accession>A0AAW8F5W2</accession>
<evidence type="ECO:0000313" key="3">
    <source>
        <dbReference type="EMBL" id="MDQ0904755.1"/>
    </source>
</evidence>